<feature type="domain" description="Insertion element IS150 protein InsJ-like helix-turn-helix" evidence="2">
    <location>
        <begin position="12"/>
        <end position="59"/>
    </location>
</feature>
<reference evidence="3 4" key="1">
    <citation type="submission" date="2019-11" db="EMBL/GenBank/DDBJ databases">
        <title>Draft genome sequence of 12 host-associated Lactobacillus reuteri rodent strains.</title>
        <authorList>
            <person name="Zhang S."/>
            <person name="Ozcam M."/>
            <person name="Van Pijkeren J.P."/>
        </authorList>
    </citation>
    <scope>NUCLEOTIDE SEQUENCE [LARGE SCALE GENOMIC DNA]</scope>
    <source>
        <strain evidence="3 4">CR</strain>
    </source>
</reference>
<dbReference type="InterPro" id="IPR055247">
    <property type="entry name" value="InsJ-like_HTH"/>
</dbReference>
<gene>
    <name evidence="3" type="ORF">GIX77_01220</name>
</gene>
<sequence length="100" mass="11912">MSRRTTKHSLNQRLEIVNKVLSGAPMMGLVKQYQVDRTTIRRWIRNYELDGIEGLKDTHHWHHYSTEFKLRVVEDYLNHQLTVSMCCKKYLSIYNLSATD</sequence>
<dbReference type="Gene3D" id="1.10.10.10">
    <property type="entry name" value="Winged helix-like DNA-binding domain superfamily/Winged helix DNA-binding domain"/>
    <property type="match status" value="1"/>
</dbReference>
<comment type="similarity">
    <text evidence="1">Belongs to the IS150/IS1296 orfA family.</text>
</comment>
<dbReference type="SUPFAM" id="SSF46689">
    <property type="entry name" value="Homeodomain-like"/>
    <property type="match status" value="1"/>
</dbReference>
<dbReference type="Proteomes" id="UP000470878">
    <property type="component" value="Unassembled WGS sequence"/>
</dbReference>
<evidence type="ECO:0000313" key="4">
    <source>
        <dbReference type="Proteomes" id="UP000470878"/>
    </source>
</evidence>
<dbReference type="Pfam" id="PF13518">
    <property type="entry name" value="HTH_28"/>
    <property type="match status" value="1"/>
</dbReference>
<dbReference type="EMBL" id="WJMX01000001">
    <property type="protein sequence ID" value="MRH79408.1"/>
    <property type="molecule type" value="Genomic_DNA"/>
</dbReference>
<name>A0A7X2G2L0_LIMRT</name>
<accession>A0A7X2G2L0</accession>
<dbReference type="RefSeq" id="WP_153702596.1">
    <property type="nucleotide sequence ID" value="NZ_WJMX01000001.1"/>
</dbReference>
<protein>
    <submittedName>
        <fullName evidence="3">Helix-turn-helix domain-containing protein</fullName>
    </submittedName>
</protein>
<dbReference type="GO" id="GO:0043565">
    <property type="term" value="F:sequence-specific DNA binding"/>
    <property type="evidence" value="ECO:0007669"/>
    <property type="project" value="InterPro"/>
</dbReference>
<dbReference type="SUPFAM" id="SSF48295">
    <property type="entry name" value="TrpR-like"/>
    <property type="match status" value="1"/>
</dbReference>
<evidence type="ECO:0000313" key="3">
    <source>
        <dbReference type="EMBL" id="MRH79408.1"/>
    </source>
</evidence>
<dbReference type="InterPro" id="IPR052057">
    <property type="entry name" value="IS150/IS1296_orfA-like"/>
</dbReference>
<evidence type="ECO:0000256" key="1">
    <source>
        <dbReference type="ARBA" id="ARBA00038232"/>
    </source>
</evidence>
<dbReference type="AlphaFoldDB" id="A0A7X2G2L0"/>
<evidence type="ECO:0000259" key="2">
    <source>
        <dbReference type="Pfam" id="PF13518"/>
    </source>
</evidence>
<dbReference type="InterPro" id="IPR036388">
    <property type="entry name" value="WH-like_DNA-bd_sf"/>
</dbReference>
<dbReference type="PANTHER" id="PTHR33795:SF1">
    <property type="entry name" value="INSERTION ELEMENT IS150 PROTEIN INSJ"/>
    <property type="match status" value="1"/>
</dbReference>
<dbReference type="InterPro" id="IPR009057">
    <property type="entry name" value="Homeodomain-like_sf"/>
</dbReference>
<dbReference type="InterPro" id="IPR010921">
    <property type="entry name" value="Trp_repressor/repl_initiator"/>
</dbReference>
<dbReference type="PANTHER" id="PTHR33795">
    <property type="entry name" value="INSERTION ELEMENT IS150 PROTEIN INSJ"/>
    <property type="match status" value="1"/>
</dbReference>
<comment type="caution">
    <text evidence="3">The sequence shown here is derived from an EMBL/GenBank/DDBJ whole genome shotgun (WGS) entry which is preliminary data.</text>
</comment>
<proteinExistence type="inferred from homology"/>
<organism evidence="3 4">
    <name type="scientific">Limosilactobacillus reuteri</name>
    <name type="common">Lactobacillus reuteri</name>
    <dbReference type="NCBI Taxonomy" id="1598"/>
    <lineage>
        <taxon>Bacteria</taxon>
        <taxon>Bacillati</taxon>
        <taxon>Bacillota</taxon>
        <taxon>Bacilli</taxon>
        <taxon>Lactobacillales</taxon>
        <taxon>Lactobacillaceae</taxon>
        <taxon>Limosilactobacillus</taxon>
    </lineage>
</organism>